<reference evidence="2" key="2">
    <citation type="journal article" date="2021" name="World Allergy Organ. J.">
        <title>Chromosome-level assembly of Dermatophagoides farinae genome and transcriptome reveals two novel allergens Der f 37 and Der f 39.</title>
        <authorList>
            <person name="Chen J."/>
            <person name="Cai Z."/>
            <person name="Fan D."/>
            <person name="Hu J."/>
            <person name="Hou Y."/>
            <person name="He Y."/>
            <person name="Zhang Z."/>
            <person name="Zhao Z."/>
            <person name="Gao P."/>
            <person name="Hu W."/>
            <person name="Sun J."/>
            <person name="Li J."/>
            <person name="Ji K."/>
        </authorList>
    </citation>
    <scope>NUCLEOTIDE SEQUENCE</scope>
    <source>
        <strain evidence="2">JKM2019</strain>
    </source>
</reference>
<evidence type="ECO:0000313" key="2">
    <source>
        <dbReference type="EMBL" id="KAH7641627.1"/>
    </source>
</evidence>
<evidence type="ECO:0000256" key="1">
    <source>
        <dbReference type="SAM" id="MobiDB-lite"/>
    </source>
</evidence>
<dbReference type="AlphaFoldDB" id="A0A9D4P097"/>
<reference evidence="2" key="1">
    <citation type="submission" date="2020-06" db="EMBL/GenBank/DDBJ databases">
        <authorList>
            <person name="Ji K."/>
            <person name="Li J."/>
        </authorList>
    </citation>
    <scope>NUCLEOTIDE SEQUENCE</scope>
    <source>
        <strain evidence="2">JKM2019</strain>
        <tissue evidence="2">Whole body</tissue>
    </source>
</reference>
<feature type="compositionally biased region" description="Polar residues" evidence="1">
    <location>
        <begin position="46"/>
        <end position="59"/>
    </location>
</feature>
<organism evidence="2">
    <name type="scientific">Dermatophagoides farinae</name>
    <name type="common">American house dust mite</name>
    <dbReference type="NCBI Taxonomy" id="6954"/>
    <lineage>
        <taxon>Eukaryota</taxon>
        <taxon>Metazoa</taxon>
        <taxon>Ecdysozoa</taxon>
        <taxon>Arthropoda</taxon>
        <taxon>Chelicerata</taxon>
        <taxon>Arachnida</taxon>
        <taxon>Acari</taxon>
        <taxon>Acariformes</taxon>
        <taxon>Sarcoptiformes</taxon>
        <taxon>Astigmata</taxon>
        <taxon>Psoroptidia</taxon>
        <taxon>Analgoidea</taxon>
        <taxon>Pyroglyphidae</taxon>
        <taxon>Dermatophagoidinae</taxon>
        <taxon>Dermatophagoides</taxon>
    </lineage>
</organism>
<dbReference type="EMBL" id="SDOV01000004">
    <property type="protein sequence ID" value="KAH7641627.1"/>
    <property type="molecule type" value="Genomic_DNA"/>
</dbReference>
<proteinExistence type="predicted"/>
<accession>A0A9D4P097</accession>
<name>A0A9D4P097_DERFA</name>
<sequence>MPFDMEKFMKMINTMNEFLVEYDRKLTHLEFLRMKTRFLEEEMAKKQNNVHNIQTPSTLSSRTTNKKKKNSKRNESTNSNLSLSDTRKKPDSSSTQLPRVIMTRSRTRMQQQQQQK</sequence>
<gene>
    <name evidence="2" type="ORF">HUG17_4672</name>
</gene>
<dbReference type="Proteomes" id="UP000828236">
    <property type="component" value="Unassembled WGS sequence"/>
</dbReference>
<comment type="caution">
    <text evidence="2">The sequence shown here is derived from an EMBL/GenBank/DDBJ whole genome shotgun (WGS) entry which is preliminary data.</text>
</comment>
<feature type="region of interest" description="Disordered" evidence="1">
    <location>
        <begin position="43"/>
        <end position="116"/>
    </location>
</feature>
<protein>
    <submittedName>
        <fullName evidence="2">Uncharacterized protein</fullName>
    </submittedName>
</protein>